<proteinExistence type="predicted"/>
<reference evidence="1 2" key="1">
    <citation type="submission" date="2018-05" db="EMBL/GenBank/DDBJ databases">
        <title>Whole genome sequencing for identification of molecular markers to develop diagnostic detection tools for the regulated plant pathogen Lachnellula willkommii.</title>
        <authorList>
            <person name="Giroux E."/>
            <person name="Bilodeau G."/>
        </authorList>
    </citation>
    <scope>NUCLEOTIDE SEQUENCE [LARGE SCALE GENOMIC DNA]</scope>
    <source>
        <strain evidence="1 2">CBS 625.97</strain>
    </source>
</reference>
<comment type="caution">
    <text evidence="1">The sequence shown here is derived from an EMBL/GenBank/DDBJ whole genome shotgun (WGS) entry which is preliminary data.</text>
</comment>
<organism evidence="1 2">
    <name type="scientific">Lachnellula cervina</name>
    <dbReference type="NCBI Taxonomy" id="1316786"/>
    <lineage>
        <taxon>Eukaryota</taxon>
        <taxon>Fungi</taxon>
        <taxon>Dikarya</taxon>
        <taxon>Ascomycota</taxon>
        <taxon>Pezizomycotina</taxon>
        <taxon>Leotiomycetes</taxon>
        <taxon>Helotiales</taxon>
        <taxon>Lachnaceae</taxon>
        <taxon>Lachnellula</taxon>
    </lineage>
</organism>
<dbReference type="AlphaFoldDB" id="A0A7D8YI11"/>
<dbReference type="OrthoDB" id="3344950at2759"/>
<name>A0A7D8YI11_9HELO</name>
<dbReference type="EMBL" id="QGMG01003478">
    <property type="protein sequence ID" value="TVY32522.1"/>
    <property type="molecule type" value="Genomic_DNA"/>
</dbReference>
<sequence>MLLHLNFKAKQSKAMPSDAYFMFRAFVPGDAETASLHSIRMDEEERAGGDKVFKAIFHQKDPVVWFDV</sequence>
<keyword evidence="2" id="KW-1185">Reference proteome</keyword>
<dbReference type="Proteomes" id="UP000481288">
    <property type="component" value="Unassembled WGS sequence"/>
</dbReference>
<protein>
    <submittedName>
        <fullName evidence="1">Uncharacterized protein</fullName>
    </submittedName>
</protein>
<gene>
    <name evidence="1" type="ORF">LCER1_G009335</name>
</gene>
<evidence type="ECO:0000313" key="1">
    <source>
        <dbReference type="EMBL" id="TVY32522.1"/>
    </source>
</evidence>
<accession>A0A7D8YI11</accession>
<evidence type="ECO:0000313" key="2">
    <source>
        <dbReference type="Proteomes" id="UP000481288"/>
    </source>
</evidence>